<dbReference type="EMBL" id="FWWY01000001">
    <property type="protein sequence ID" value="SMC04280.1"/>
    <property type="molecule type" value="Genomic_DNA"/>
</dbReference>
<evidence type="ECO:0000313" key="2">
    <source>
        <dbReference type="Proteomes" id="UP000192660"/>
    </source>
</evidence>
<evidence type="ECO:0000313" key="1">
    <source>
        <dbReference type="EMBL" id="SMC04280.1"/>
    </source>
</evidence>
<gene>
    <name evidence="1" type="ORF">SAMN00768000_1560</name>
</gene>
<dbReference type="STRING" id="28034.BFX07_01580"/>
<sequence>MKTPHAVIVGMGQLGRTLGEGLLMQGITVTPVLRSTAIDSSLNPETVIVATGEDDLAGALERLPQSWKSQPSIVLLQNELLPPQWENHGVSQPTIFVVWFERKPGKLITPLLPSIVFGPQQDIIQSAMDHLGIPCEIAAGEDDILTQLVIKNAYIWTTNISSLFVGPLTTGVLHDEHASLVDSLIKETVAVQEAIIGRSFDFEKIVSRVNQALLSDPLHNAGGRSAKRRLERFLAHAHNAGISVPQAQLIAERQGITPRA</sequence>
<name>A0A1W1WE00_SULTA</name>
<proteinExistence type="predicted"/>
<accession>A0A1W1WE00</accession>
<dbReference type="OrthoDB" id="5793658at2"/>
<reference evidence="2" key="1">
    <citation type="submission" date="2017-04" db="EMBL/GenBank/DDBJ databases">
        <authorList>
            <person name="Varghese N."/>
            <person name="Submissions S."/>
        </authorList>
    </citation>
    <scope>NUCLEOTIDE SEQUENCE [LARGE SCALE GENOMIC DNA]</scope>
    <source>
        <strain evidence="2">DSM 9293</strain>
    </source>
</reference>
<protein>
    <submittedName>
        <fullName evidence="1">Ketopantoate reductase</fullName>
    </submittedName>
</protein>
<organism evidence="1 2">
    <name type="scientific">Sulfobacillus thermosulfidooxidans (strain DSM 9293 / VKM B-1269 / AT-1)</name>
    <dbReference type="NCBI Taxonomy" id="929705"/>
    <lineage>
        <taxon>Bacteria</taxon>
        <taxon>Bacillati</taxon>
        <taxon>Bacillota</taxon>
        <taxon>Clostridia</taxon>
        <taxon>Eubacteriales</taxon>
        <taxon>Clostridiales Family XVII. Incertae Sedis</taxon>
        <taxon>Sulfobacillus</taxon>
    </lineage>
</organism>
<dbReference type="AlphaFoldDB" id="A0A1W1WE00"/>
<keyword evidence="2" id="KW-1185">Reference proteome</keyword>
<dbReference type="Gene3D" id="3.40.50.720">
    <property type="entry name" value="NAD(P)-binding Rossmann-like Domain"/>
    <property type="match status" value="1"/>
</dbReference>
<dbReference type="Proteomes" id="UP000192660">
    <property type="component" value="Unassembled WGS sequence"/>
</dbReference>
<dbReference type="RefSeq" id="WP_028963439.1">
    <property type="nucleotide sequence ID" value="NZ_FWWY01000001.1"/>
</dbReference>